<keyword evidence="3" id="KW-0808">Transferase</keyword>
<evidence type="ECO:0000256" key="6">
    <source>
        <dbReference type="ARBA" id="ARBA00022786"/>
    </source>
</evidence>
<name>A0A540MLE0_MALBA</name>
<dbReference type="PROSITE" id="PS50089">
    <property type="entry name" value="ZF_RING_2"/>
    <property type="match status" value="1"/>
</dbReference>
<comment type="caution">
    <text evidence="10">The sequence shown here is derived from an EMBL/GenBank/DDBJ whole genome shotgun (WGS) entry which is preliminary data.</text>
</comment>
<gene>
    <name evidence="10" type="ORF">C1H46_014797</name>
</gene>
<organism evidence="10 11">
    <name type="scientific">Malus baccata</name>
    <name type="common">Siberian crab apple</name>
    <name type="synonym">Pyrus baccata</name>
    <dbReference type="NCBI Taxonomy" id="106549"/>
    <lineage>
        <taxon>Eukaryota</taxon>
        <taxon>Viridiplantae</taxon>
        <taxon>Streptophyta</taxon>
        <taxon>Embryophyta</taxon>
        <taxon>Tracheophyta</taxon>
        <taxon>Spermatophyta</taxon>
        <taxon>Magnoliopsida</taxon>
        <taxon>eudicotyledons</taxon>
        <taxon>Gunneridae</taxon>
        <taxon>Pentapetalae</taxon>
        <taxon>rosids</taxon>
        <taxon>fabids</taxon>
        <taxon>Rosales</taxon>
        <taxon>Rosaceae</taxon>
        <taxon>Amygdaloideae</taxon>
        <taxon>Maleae</taxon>
        <taxon>Malus</taxon>
    </lineage>
</organism>
<evidence type="ECO:0000256" key="4">
    <source>
        <dbReference type="ARBA" id="ARBA00022723"/>
    </source>
</evidence>
<keyword evidence="5 8" id="KW-0863">Zinc-finger</keyword>
<accession>A0A540MLE0</accession>
<evidence type="ECO:0000256" key="3">
    <source>
        <dbReference type="ARBA" id="ARBA00022679"/>
    </source>
</evidence>
<dbReference type="Pfam" id="PF13639">
    <property type="entry name" value="zf-RING_2"/>
    <property type="match status" value="1"/>
</dbReference>
<dbReference type="EMBL" id="VIEB01000233">
    <property type="protein sequence ID" value="TQD99571.1"/>
    <property type="molecule type" value="Genomic_DNA"/>
</dbReference>
<evidence type="ECO:0000256" key="2">
    <source>
        <dbReference type="ARBA" id="ARBA00012483"/>
    </source>
</evidence>
<feature type="domain" description="RING-type" evidence="9">
    <location>
        <begin position="163"/>
        <end position="204"/>
    </location>
</feature>
<keyword evidence="4" id="KW-0479">Metal-binding</keyword>
<evidence type="ECO:0000313" key="10">
    <source>
        <dbReference type="EMBL" id="TQD99571.1"/>
    </source>
</evidence>
<dbReference type="InterPro" id="IPR001841">
    <property type="entry name" value="Znf_RING"/>
</dbReference>
<dbReference type="EC" id="2.3.2.27" evidence="2"/>
<evidence type="ECO:0000259" key="9">
    <source>
        <dbReference type="PROSITE" id="PS50089"/>
    </source>
</evidence>
<dbReference type="PANTHER" id="PTHR46463">
    <property type="entry name" value="ZINC FINGER, RING/FYVE/PHD-TYPE"/>
    <property type="match status" value="1"/>
</dbReference>
<dbReference type="GO" id="GO:0008270">
    <property type="term" value="F:zinc ion binding"/>
    <property type="evidence" value="ECO:0007669"/>
    <property type="project" value="UniProtKB-KW"/>
</dbReference>
<evidence type="ECO:0000256" key="8">
    <source>
        <dbReference type="PROSITE-ProRule" id="PRU00175"/>
    </source>
</evidence>
<dbReference type="PANTHER" id="PTHR46463:SF89">
    <property type="entry name" value="E3 UBIQUITIN-PROTEIN LIGASE RHB1A-RELATED"/>
    <property type="match status" value="1"/>
</dbReference>
<sequence>MTHMRVERILCKRRKQLPTKAKSDSLISFFHRLDTSFHKTLSFQFPQCPPVLEEQESLRSHDVTASAISAGLLVCWDLESSIPDTYRPPPPPLPYDMVFGSTDSDSARETISCSSFDTSATCGDLGESDCKVQEGSLDISPKKLGLSKSNEPHGLEKEDEDVCPICLEEYETENPKFITKCKHHYHLSCILEWMERSDACPICDQCLWYSSVNNACTGSHFTNEEGKRRVEITDAPDFWWNDDYGTVTIVRELAVDHTL</sequence>
<dbReference type="AlphaFoldDB" id="A0A540MLE0"/>
<dbReference type="InterPro" id="IPR013083">
    <property type="entry name" value="Znf_RING/FYVE/PHD"/>
</dbReference>
<protein>
    <recommendedName>
        <fullName evidence="2">RING-type E3 ubiquitin transferase</fullName>
        <ecNumber evidence="2">2.3.2.27</ecNumber>
    </recommendedName>
</protein>
<keyword evidence="11" id="KW-1185">Reference proteome</keyword>
<keyword evidence="7" id="KW-0862">Zinc</keyword>
<dbReference type="GO" id="GO:0061630">
    <property type="term" value="F:ubiquitin protein ligase activity"/>
    <property type="evidence" value="ECO:0007669"/>
    <property type="project" value="UniProtKB-EC"/>
</dbReference>
<evidence type="ECO:0000256" key="7">
    <source>
        <dbReference type="ARBA" id="ARBA00022833"/>
    </source>
</evidence>
<comment type="catalytic activity">
    <reaction evidence="1">
        <text>S-ubiquitinyl-[E2 ubiquitin-conjugating enzyme]-L-cysteine + [acceptor protein]-L-lysine = [E2 ubiquitin-conjugating enzyme]-L-cysteine + N(6)-ubiquitinyl-[acceptor protein]-L-lysine.</text>
        <dbReference type="EC" id="2.3.2.27"/>
    </reaction>
</comment>
<keyword evidence="6" id="KW-0833">Ubl conjugation pathway</keyword>
<evidence type="ECO:0000256" key="5">
    <source>
        <dbReference type="ARBA" id="ARBA00022771"/>
    </source>
</evidence>
<evidence type="ECO:0000256" key="1">
    <source>
        <dbReference type="ARBA" id="ARBA00000900"/>
    </source>
</evidence>
<dbReference type="SUPFAM" id="SSF57850">
    <property type="entry name" value="RING/U-box"/>
    <property type="match status" value="1"/>
</dbReference>
<dbReference type="Proteomes" id="UP000315295">
    <property type="component" value="Unassembled WGS sequence"/>
</dbReference>
<reference evidence="10 11" key="1">
    <citation type="journal article" date="2019" name="G3 (Bethesda)">
        <title>Sequencing of a Wild Apple (Malus baccata) Genome Unravels the Differences Between Cultivated and Wild Apple Species Regarding Disease Resistance and Cold Tolerance.</title>
        <authorList>
            <person name="Chen X."/>
        </authorList>
    </citation>
    <scope>NUCLEOTIDE SEQUENCE [LARGE SCALE GENOMIC DNA]</scope>
    <source>
        <strain evidence="11">cv. Shandingzi</strain>
        <tissue evidence="10">Leaves</tissue>
    </source>
</reference>
<evidence type="ECO:0000313" key="11">
    <source>
        <dbReference type="Proteomes" id="UP000315295"/>
    </source>
</evidence>
<dbReference type="Gene3D" id="3.30.40.10">
    <property type="entry name" value="Zinc/RING finger domain, C3HC4 (zinc finger)"/>
    <property type="match status" value="1"/>
</dbReference>
<proteinExistence type="predicted"/>
<dbReference type="SMART" id="SM00184">
    <property type="entry name" value="RING"/>
    <property type="match status" value="1"/>
</dbReference>